<dbReference type="Gene3D" id="2.30.38.10">
    <property type="entry name" value="Luciferase, Domain 3"/>
    <property type="match status" value="1"/>
</dbReference>
<name>A0ABW7A4Z7_9HYPH</name>
<dbReference type="RefSeq" id="WP_393994663.1">
    <property type="nucleotide sequence ID" value="NZ_JBAFVH010000022.1"/>
</dbReference>
<dbReference type="PANTHER" id="PTHR43767">
    <property type="entry name" value="LONG-CHAIN-FATTY-ACID--COA LIGASE"/>
    <property type="match status" value="1"/>
</dbReference>
<dbReference type="EMBL" id="JBAFVH010000022">
    <property type="protein sequence ID" value="MFG1375136.1"/>
    <property type="molecule type" value="Genomic_DNA"/>
</dbReference>
<keyword evidence="4" id="KW-1185">Reference proteome</keyword>
<protein>
    <submittedName>
        <fullName evidence="3">AMP-binding protein</fullName>
    </submittedName>
</protein>
<reference evidence="3 4" key="1">
    <citation type="submission" date="2024-02" db="EMBL/GenBank/DDBJ databases">
        <title>Expansion and revision of Xanthobacter and proposal of Roseixanthobacter gen. nov.</title>
        <authorList>
            <person name="Soltysiak M.P.M."/>
            <person name="Jalihal A."/>
            <person name="Ory A."/>
            <person name="Chrisophersen C."/>
            <person name="Lee A.D."/>
            <person name="Boulton J."/>
            <person name="Springer M."/>
        </authorList>
    </citation>
    <scope>NUCLEOTIDE SEQUENCE [LARGE SCALE GENOMIC DNA]</scope>
    <source>
        <strain evidence="3 4">23A</strain>
    </source>
</reference>
<feature type="domain" description="AMP-dependent synthetase/ligase" evidence="1">
    <location>
        <begin position="31"/>
        <end position="397"/>
    </location>
</feature>
<evidence type="ECO:0000313" key="3">
    <source>
        <dbReference type="EMBL" id="MFG1375136.1"/>
    </source>
</evidence>
<dbReference type="Gene3D" id="3.30.300.30">
    <property type="match status" value="1"/>
</dbReference>
<feature type="domain" description="AMP-binding enzyme C-terminal" evidence="2">
    <location>
        <begin position="448"/>
        <end position="524"/>
    </location>
</feature>
<dbReference type="SUPFAM" id="SSF56801">
    <property type="entry name" value="Acetyl-CoA synthetase-like"/>
    <property type="match status" value="1"/>
</dbReference>
<dbReference type="InterPro" id="IPR050237">
    <property type="entry name" value="ATP-dep_AMP-bd_enzyme"/>
</dbReference>
<evidence type="ECO:0000259" key="1">
    <source>
        <dbReference type="Pfam" id="PF00501"/>
    </source>
</evidence>
<dbReference type="InterPro" id="IPR025110">
    <property type="entry name" value="AMP-bd_C"/>
</dbReference>
<dbReference type="Gene3D" id="3.40.50.980">
    <property type="match status" value="2"/>
</dbReference>
<dbReference type="InterPro" id="IPR045851">
    <property type="entry name" value="AMP-bd_C_sf"/>
</dbReference>
<comment type="caution">
    <text evidence="3">The sequence shown here is derived from an EMBL/GenBank/DDBJ whole genome shotgun (WGS) entry which is preliminary data.</text>
</comment>
<dbReference type="InterPro" id="IPR000873">
    <property type="entry name" value="AMP-dep_synth/lig_dom"/>
</dbReference>
<proteinExistence type="predicted"/>
<dbReference type="Pfam" id="PF00501">
    <property type="entry name" value="AMP-binding"/>
    <property type="match status" value="1"/>
</dbReference>
<dbReference type="Proteomes" id="UP001604002">
    <property type="component" value="Unassembled WGS sequence"/>
</dbReference>
<evidence type="ECO:0000259" key="2">
    <source>
        <dbReference type="Pfam" id="PF13193"/>
    </source>
</evidence>
<gene>
    <name evidence="3" type="ORF">V5F32_23425</name>
</gene>
<sequence>MITSHTPDREPTRDYVAEGWWSNRTLIDVLDEVVGRTPDKTAVVAPGGVRLSYGALFAQVERVAGNLAAAGVGKGTVVSVQLPNCAEFVVVHLAVTRLGAITNPLLPNYRAKELEYILKFARSRVAVTCSTHRGFDFGEMYLELRPKLPDLEAVYVVGGDDRAGLTGFGALLADAPAVREAGHRGDDISALIFTSGTEAAPKGVIHSHNSMIYATAQMARVVGLTADDVVWMPSPISHGTGFTWGVRQAISLGATLVLQDIWDAEEALRLIEAERCSFVLSATPFVTMMLDSPSLATRDTSSLRVFGCAGATIPRQLGEQARRDIGCTLIGMWGMTECFVGSASGPHESDDRLWETDGHAMPGAELAIFDAERKTILPPGEVGELATRGPHVAAGYFNDPQRTAETFRSDGWLFTNDLARMDADGYIRLVGRKKDIVNRGGLKISAREIEDLLIEHPAVEQVVLVPLPDHRLGERACACVVARPGATVDLDDLVAFLSARGVAKYKLPEFLSVVDALPMTPSGKVQRHVLRDEILEGRIPASCAPAAR</sequence>
<evidence type="ECO:0000313" key="4">
    <source>
        <dbReference type="Proteomes" id="UP001604002"/>
    </source>
</evidence>
<organism evidence="3 4">
    <name type="scientific">Xanthobacter oligotrophicus</name>
    <dbReference type="NCBI Taxonomy" id="2607286"/>
    <lineage>
        <taxon>Bacteria</taxon>
        <taxon>Pseudomonadati</taxon>
        <taxon>Pseudomonadota</taxon>
        <taxon>Alphaproteobacteria</taxon>
        <taxon>Hyphomicrobiales</taxon>
        <taxon>Xanthobacteraceae</taxon>
        <taxon>Xanthobacter</taxon>
    </lineage>
</organism>
<dbReference type="PANTHER" id="PTHR43767:SF1">
    <property type="entry name" value="NONRIBOSOMAL PEPTIDE SYNTHASE PES1 (EUROFUNG)-RELATED"/>
    <property type="match status" value="1"/>
</dbReference>
<accession>A0ABW7A4Z7</accession>
<dbReference type="Pfam" id="PF13193">
    <property type="entry name" value="AMP-binding_C"/>
    <property type="match status" value="1"/>
</dbReference>